<keyword evidence="2" id="KW-0998">Cell outer membrane</keyword>
<evidence type="ECO:0000256" key="2">
    <source>
        <dbReference type="PIRNR" id="PIRNR036893"/>
    </source>
</evidence>
<evidence type="ECO:0000313" key="5">
    <source>
        <dbReference type="Proteomes" id="UP000825886"/>
    </source>
</evidence>
<dbReference type="InterPro" id="IPR047202">
    <property type="entry name" value="Lipocalin_Blc-like_dom"/>
</dbReference>
<comment type="function">
    <text evidence="2">Involved in the storage or transport of lipids necessary for membrane maintenance under stressful conditions. Displays a binding preference for lysophospholipids.</text>
</comment>
<comment type="similarity">
    <text evidence="1 2">Belongs to the calycin superfamily. Lipocalin family.</text>
</comment>
<name>A0ABX9AQV0_9ENTR</name>
<dbReference type="PANTHER" id="PTHR10612">
    <property type="entry name" value="APOLIPOPROTEIN D"/>
    <property type="match status" value="1"/>
</dbReference>
<dbReference type="NCBIfam" id="NF007786">
    <property type="entry name" value="PRK10477.1"/>
    <property type="match status" value="1"/>
</dbReference>
<dbReference type="SUPFAM" id="SSF50814">
    <property type="entry name" value="Lipocalins"/>
    <property type="match status" value="1"/>
</dbReference>
<keyword evidence="2" id="KW-0446">Lipid-binding</keyword>
<evidence type="ECO:0000313" key="4">
    <source>
        <dbReference type="EMBL" id="QZN97562.1"/>
    </source>
</evidence>
<dbReference type="CDD" id="cd19438">
    <property type="entry name" value="lipocalin_Blc-like"/>
    <property type="match status" value="1"/>
</dbReference>
<evidence type="ECO:0000256" key="1">
    <source>
        <dbReference type="ARBA" id="ARBA00006889"/>
    </source>
</evidence>
<dbReference type="Pfam" id="PF08212">
    <property type="entry name" value="Lipocalin_2"/>
    <property type="match status" value="1"/>
</dbReference>
<reference evidence="4 5" key="1">
    <citation type="submission" date="2021-08" db="EMBL/GenBank/DDBJ databases">
        <title>Culture and genomic analysis of Symbiopectobacterium purcellii sp. nov. gen. nov., isolated from the leafhopper Empoasca decipiens.</title>
        <authorList>
            <person name="Nadal-Jimenez P."/>
            <person name="Siozios S."/>
            <person name="Halliday N."/>
            <person name="Camara M."/>
            <person name="Hurst G.D.D."/>
        </authorList>
    </citation>
    <scope>NUCLEOTIDE SEQUENCE [LARGE SCALE GENOMIC DNA]</scope>
    <source>
        <strain evidence="4 5">SyEd1</strain>
    </source>
</reference>
<dbReference type="InterPro" id="IPR022271">
    <property type="entry name" value="Lipocalin_ApoD"/>
</dbReference>
<evidence type="ECO:0000259" key="3">
    <source>
        <dbReference type="Pfam" id="PF08212"/>
    </source>
</evidence>
<comment type="subcellular location">
    <subcellularLocation>
        <location evidence="2">Cell outer membrane</location>
    </subcellularLocation>
</comment>
<keyword evidence="5" id="KW-1185">Reference proteome</keyword>
<gene>
    <name evidence="4" type="primary">blc</name>
    <name evidence="4" type="ORF">K6K13_09685</name>
</gene>
<sequence length="182" mass="20475">MKMWPILTGIALSLALVACKSPSPPKGVNPVADFDAERYLGKWYEIARLENRFERGLQQVTATYGKRRDGGLTVLNQGYDPLKKQWKSSEGKAYFTGRTTTAALKVSFFGPFYGGYNVIALDNDYQYALVSGPNRDYLWLLSRTPELPAEVKQRYVSIAKNLGFAVDDLVWVNQQPQKDNSP</sequence>
<dbReference type="InterPro" id="IPR022272">
    <property type="entry name" value="Lipocalin_CS"/>
</dbReference>
<dbReference type="PROSITE" id="PS00213">
    <property type="entry name" value="LIPOCALIN"/>
    <property type="match status" value="1"/>
</dbReference>
<proteinExistence type="inferred from homology"/>
<dbReference type="PANTHER" id="PTHR10612:SF34">
    <property type="entry name" value="APOLIPOPROTEIN D"/>
    <property type="match status" value="1"/>
</dbReference>
<dbReference type="EMBL" id="CP081864">
    <property type="protein sequence ID" value="QZN97562.1"/>
    <property type="molecule type" value="Genomic_DNA"/>
</dbReference>
<dbReference type="RefSeq" id="WP_222160599.1">
    <property type="nucleotide sequence ID" value="NZ_CP081864.1"/>
</dbReference>
<dbReference type="Gene3D" id="2.40.128.20">
    <property type="match status" value="1"/>
</dbReference>
<keyword evidence="2 4" id="KW-0449">Lipoprotein</keyword>
<dbReference type="PROSITE" id="PS51257">
    <property type="entry name" value="PROKAR_LIPOPROTEIN"/>
    <property type="match status" value="1"/>
</dbReference>
<dbReference type="PRINTS" id="PR01171">
    <property type="entry name" value="BCTLIPOCALIN"/>
</dbReference>
<protein>
    <recommendedName>
        <fullName evidence="2">Outer membrane lipoprotein Blc</fullName>
    </recommendedName>
</protein>
<accession>A0ABX9AQV0</accession>
<dbReference type="Proteomes" id="UP000825886">
    <property type="component" value="Chromosome"/>
</dbReference>
<dbReference type="PIRSF" id="PIRSF036893">
    <property type="entry name" value="Lipocalin_ApoD"/>
    <property type="match status" value="1"/>
</dbReference>
<dbReference type="InterPro" id="IPR012674">
    <property type="entry name" value="Calycin"/>
</dbReference>
<comment type="subunit">
    <text evidence="2">Homodimer.</text>
</comment>
<feature type="domain" description="Lipocalin/cytosolic fatty-acid binding" evidence="3">
    <location>
        <begin position="35"/>
        <end position="174"/>
    </location>
</feature>
<dbReference type="InterPro" id="IPR002446">
    <property type="entry name" value="Lipocalin_bac"/>
</dbReference>
<organism evidence="4 5">
    <name type="scientific">Symbiopectobacterium purcellii</name>
    <dbReference type="NCBI Taxonomy" id="2871826"/>
    <lineage>
        <taxon>Bacteria</taxon>
        <taxon>Pseudomonadati</taxon>
        <taxon>Pseudomonadota</taxon>
        <taxon>Gammaproteobacteria</taxon>
        <taxon>Enterobacterales</taxon>
        <taxon>Enterobacteriaceae</taxon>
    </lineage>
</organism>
<dbReference type="InterPro" id="IPR000566">
    <property type="entry name" value="Lipocln_cytosolic_FA-bd_dom"/>
</dbReference>
<keyword evidence="2" id="KW-0472">Membrane</keyword>